<gene>
    <name evidence="1" type="ORF">RND71_026466</name>
</gene>
<accession>A0AAE1RNZ0</accession>
<reference evidence="1" key="1">
    <citation type="submission" date="2023-12" db="EMBL/GenBank/DDBJ databases">
        <title>Genome assembly of Anisodus tanguticus.</title>
        <authorList>
            <person name="Wang Y.-J."/>
        </authorList>
    </citation>
    <scope>NUCLEOTIDE SEQUENCE</scope>
    <source>
        <strain evidence="1">KB-2021</strain>
        <tissue evidence="1">Leaf</tissue>
    </source>
</reference>
<name>A0AAE1RNZ0_9SOLA</name>
<proteinExistence type="predicted"/>
<dbReference type="Proteomes" id="UP001291623">
    <property type="component" value="Unassembled WGS sequence"/>
</dbReference>
<evidence type="ECO:0000313" key="2">
    <source>
        <dbReference type="Proteomes" id="UP001291623"/>
    </source>
</evidence>
<comment type="caution">
    <text evidence="1">The sequence shown here is derived from an EMBL/GenBank/DDBJ whole genome shotgun (WGS) entry which is preliminary data.</text>
</comment>
<organism evidence="1 2">
    <name type="scientific">Anisodus tanguticus</name>
    <dbReference type="NCBI Taxonomy" id="243964"/>
    <lineage>
        <taxon>Eukaryota</taxon>
        <taxon>Viridiplantae</taxon>
        <taxon>Streptophyta</taxon>
        <taxon>Embryophyta</taxon>
        <taxon>Tracheophyta</taxon>
        <taxon>Spermatophyta</taxon>
        <taxon>Magnoliopsida</taxon>
        <taxon>eudicotyledons</taxon>
        <taxon>Gunneridae</taxon>
        <taxon>Pentapetalae</taxon>
        <taxon>asterids</taxon>
        <taxon>lamiids</taxon>
        <taxon>Solanales</taxon>
        <taxon>Solanaceae</taxon>
        <taxon>Solanoideae</taxon>
        <taxon>Hyoscyameae</taxon>
        <taxon>Anisodus</taxon>
    </lineage>
</organism>
<dbReference type="EMBL" id="JAVYJV010000014">
    <property type="protein sequence ID" value="KAK4354272.1"/>
    <property type="molecule type" value="Genomic_DNA"/>
</dbReference>
<evidence type="ECO:0000313" key="1">
    <source>
        <dbReference type="EMBL" id="KAK4354272.1"/>
    </source>
</evidence>
<keyword evidence="2" id="KW-1185">Reference proteome</keyword>
<dbReference type="AlphaFoldDB" id="A0AAE1RNZ0"/>
<sequence length="1130" mass="128829">MEWDEVRDHVLAKLRCSYNEENIDECLDDQGDNGVKEFIDSVLQDVEIEIGEENFIECMDGDEVGDHVLALLGCSYNEENFEECLDDQGDNGVEEFINSVLQDDEIKIGEVNFIECMDGDEVRDHVLALLGRSYNEENFEECLDDQGDNGVKEFIDSILQDDEIATDDQGDNEVEEFIDSILQDDEIATGEENFIEYMEGDEVGDHVLALLGYFYNEENIEECLDDQGDNGVEEFIDSVLQDDEIAIDCLDDQGDNGVEEFIDSVLQDDEITISEENFIECTEGDEVRDHVLALFGYYYNEENIDECLDDQGDNGVKEFIDSVLQDDEITIGENIEECLDDRGDNGVKEFIDSILQDDEIAIGEENFIECMEGDEVERSFEEFIDSVLQDDEIATGEENFIECMEGDEVGDHVLALLGYFYNEENIEECLDDQGDNGVEEFIDSVLQDDEIATGEENFIECMEGDEVGDHVLALLGYFYNEENIEECLDDQGDNGVEEFIDSVLQDDEIAIGEENFIECMEGMKSEIMFLLCWVVIIMRRILKNAHMIRGIMESKNLLIPLDDEISISEENFIECTEGDEVRDHVLALFGCYYNEENIDECLDDQGDNGVKEFIDSVLQDDEITIGEENFIECMEWDEVRDHVLAKLRCSYNEENIDECLDDQGDNGVKEFIDSVLQDDEIATDDQGDNEVEEFIDSILQDDEIATGEENFIECMEGDEVGDHVLALLGYFYNEENIEECLDDQGDNGVKEFIDSVLQDDEIATGEENFIECMEGDEVGDHVLALLGYFYNEENIEECLDDQGDNGVEEFIDSVLQDDEIAIGEENFIECMEGMKSEIMFLLCWVVIIMRRILKNAHMIRGIMESKNLLIPLDDEISISEENFIECTEGDEVRDHVLALFGCYYNEENIDECLDDQGDNGVKEFIDSVLQDDEITIGEENFIECMEWDEVRDHVLAKLRCSYNEENIDECLDDQGDNGVKEFIDSVLQDDEIAIDDQGDNGVEEFIDSILQDDEIAIGEENFIECMEGDEVGDHVLALLGYFYNEENIEECLDDQGDNGVEEFIDSVLQDDEIAIGEENFIECMEGDEVGDHVLALLGYFYNEENIEECLDDRGIMESKNLSIPFYKMMK</sequence>
<protein>
    <submittedName>
        <fullName evidence="1">Uncharacterized protein</fullName>
    </submittedName>
</protein>